<evidence type="ECO:0000313" key="1">
    <source>
        <dbReference type="EMBL" id="ACL58947.1"/>
    </source>
</evidence>
<reference evidence="1 2" key="1">
    <citation type="submission" date="2009-01" db="EMBL/GenBank/DDBJ databases">
        <title>Complete sequence of chromosome of Methylobacterium nodulans ORS 2060.</title>
        <authorList>
            <consortium name="US DOE Joint Genome Institute"/>
            <person name="Lucas S."/>
            <person name="Copeland A."/>
            <person name="Lapidus A."/>
            <person name="Glavina del Rio T."/>
            <person name="Dalin E."/>
            <person name="Tice H."/>
            <person name="Bruce D."/>
            <person name="Goodwin L."/>
            <person name="Pitluck S."/>
            <person name="Sims D."/>
            <person name="Brettin T."/>
            <person name="Detter J.C."/>
            <person name="Han C."/>
            <person name="Larimer F."/>
            <person name="Land M."/>
            <person name="Hauser L."/>
            <person name="Kyrpides N."/>
            <person name="Ivanova N."/>
            <person name="Marx C.J."/>
            <person name="Richardson P."/>
        </authorList>
    </citation>
    <scope>NUCLEOTIDE SEQUENCE [LARGE SCALE GENOMIC DNA]</scope>
    <source>
        <strain evidence="2">LMG 21967 / CNCM I-2342 / ORS 2060</strain>
    </source>
</reference>
<keyword evidence="2" id="KW-1185">Reference proteome</keyword>
<organism evidence="1 2">
    <name type="scientific">Methylobacterium nodulans (strain LMG 21967 / CNCM I-2342 / ORS 2060)</name>
    <dbReference type="NCBI Taxonomy" id="460265"/>
    <lineage>
        <taxon>Bacteria</taxon>
        <taxon>Pseudomonadati</taxon>
        <taxon>Pseudomonadota</taxon>
        <taxon>Alphaproteobacteria</taxon>
        <taxon>Hyphomicrobiales</taxon>
        <taxon>Methylobacteriaceae</taxon>
        <taxon>Methylobacterium</taxon>
    </lineage>
</organism>
<dbReference type="EMBL" id="CP001349">
    <property type="protein sequence ID" value="ACL58947.1"/>
    <property type="molecule type" value="Genomic_DNA"/>
</dbReference>
<dbReference type="OrthoDB" id="8266310at2"/>
<protein>
    <recommendedName>
        <fullName evidence="3">Tail assembly chaperone</fullName>
    </recommendedName>
</protein>
<evidence type="ECO:0000313" key="2">
    <source>
        <dbReference type="Proteomes" id="UP000008207"/>
    </source>
</evidence>
<proteinExistence type="predicted"/>
<evidence type="ECO:0008006" key="3">
    <source>
        <dbReference type="Google" id="ProtNLM"/>
    </source>
</evidence>
<accession>B8ITN1</accession>
<name>B8ITN1_METNO</name>
<dbReference type="HOGENOM" id="CLU_1852877_0_0_5"/>
<dbReference type="KEGG" id="mno:Mnod_4068"/>
<dbReference type="STRING" id="460265.Mnod_4068"/>
<dbReference type="eggNOG" id="ENOG50334PF">
    <property type="taxonomic scope" value="Bacteria"/>
</dbReference>
<sequence>MKLKSFKTNSALLEQGRWVDDIPQAGNLRLRVRGLGNVDYRTLMDRLVDAVPREKRIRGIDPRERDRITGECLAEAVLLDWDNLFEDEEETVKVPFSKELAKQLLTDPDYVRLYDAVIWAANLVANESEQDQKDAEGK</sequence>
<dbReference type="AlphaFoldDB" id="B8ITN1"/>
<dbReference type="Proteomes" id="UP000008207">
    <property type="component" value="Chromosome"/>
</dbReference>
<dbReference type="RefSeq" id="WP_015930596.1">
    <property type="nucleotide sequence ID" value="NC_011894.1"/>
</dbReference>
<gene>
    <name evidence="1" type="ordered locus">Mnod_4068</name>
</gene>